<keyword evidence="1 4" id="KW-0238">DNA-binding</keyword>
<dbReference type="InterPro" id="IPR047057">
    <property type="entry name" value="MerR_fam"/>
</dbReference>
<dbReference type="InterPro" id="IPR009061">
    <property type="entry name" value="DNA-bd_dom_put_sf"/>
</dbReference>
<dbReference type="SMART" id="SM00422">
    <property type="entry name" value="HTH_MERR"/>
    <property type="match status" value="1"/>
</dbReference>
<protein>
    <submittedName>
        <fullName evidence="4">DNA-binding transcriptional regulator, MerR family</fullName>
    </submittedName>
</protein>
<feature type="domain" description="HTH merR-type" evidence="3">
    <location>
        <begin position="19"/>
        <end position="87"/>
    </location>
</feature>
<dbReference type="Gene3D" id="1.10.1660.10">
    <property type="match status" value="1"/>
</dbReference>
<reference evidence="5" key="1">
    <citation type="submission" date="2016-10" db="EMBL/GenBank/DDBJ databases">
        <authorList>
            <person name="Varghese N."/>
            <person name="Submissions S."/>
        </authorList>
    </citation>
    <scope>NUCLEOTIDE SEQUENCE [LARGE SCALE GENOMIC DNA]</scope>
    <source>
        <strain evidence="5">CGMCC 4.6825</strain>
    </source>
</reference>
<evidence type="ECO:0000313" key="4">
    <source>
        <dbReference type="EMBL" id="SER54540.1"/>
    </source>
</evidence>
<evidence type="ECO:0000313" key="5">
    <source>
        <dbReference type="Proteomes" id="UP000182841"/>
    </source>
</evidence>
<gene>
    <name evidence="4" type="ORF">SAMN05421870_102415</name>
</gene>
<dbReference type="PROSITE" id="PS50937">
    <property type="entry name" value="HTH_MERR_2"/>
    <property type="match status" value="1"/>
</dbReference>
<dbReference type="PANTHER" id="PTHR30204:SF93">
    <property type="entry name" value="HTH MERR-TYPE DOMAIN-CONTAINING PROTEIN"/>
    <property type="match status" value="1"/>
</dbReference>
<dbReference type="SUPFAM" id="SSF46955">
    <property type="entry name" value="Putative DNA-binding domain"/>
    <property type="match status" value="1"/>
</dbReference>
<dbReference type="EMBL" id="FOGO01000002">
    <property type="protein sequence ID" value="SER54540.1"/>
    <property type="molecule type" value="Genomic_DNA"/>
</dbReference>
<dbReference type="GO" id="GO:0003677">
    <property type="term" value="F:DNA binding"/>
    <property type="evidence" value="ECO:0007669"/>
    <property type="project" value="UniProtKB-KW"/>
</dbReference>
<proteinExistence type="predicted"/>
<dbReference type="InterPro" id="IPR000551">
    <property type="entry name" value="MerR-type_HTH_dom"/>
</dbReference>
<dbReference type="RefSeq" id="WP_074999122.1">
    <property type="nucleotide sequence ID" value="NZ_FOGO01000002.1"/>
</dbReference>
<dbReference type="PRINTS" id="PR00040">
    <property type="entry name" value="HTHMERR"/>
</dbReference>
<dbReference type="STRING" id="943816.AN217_02900"/>
<evidence type="ECO:0000256" key="1">
    <source>
        <dbReference type="ARBA" id="ARBA00023125"/>
    </source>
</evidence>
<name>A0A1H9Q277_9ACTN</name>
<evidence type="ECO:0000256" key="2">
    <source>
        <dbReference type="SAM" id="MobiDB-lite"/>
    </source>
</evidence>
<keyword evidence="5" id="KW-1185">Reference proteome</keyword>
<accession>A0A1H9Q277</accession>
<organism evidence="4 5">
    <name type="scientific">Streptomyces qinglanensis</name>
    <dbReference type="NCBI Taxonomy" id="943816"/>
    <lineage>
        <taxon>Bacteria</taxon>
        <taxon>Bacillati</taxon>
        <taxon>Actinomycetota</taxon>
        <taxon>Actinomycetes</taxon>
        <taxon>Kitasatosporales</taxon>
        <taxon>Streptomycetaceae</taxon>
        <taxon>Streptomyces</taxon>
    </lineage>
</organism>
<sequence length="323" mass="35300">MPPSPHPAGPTSASTSESEYRIEDLAQRSGATVRTIRAYQDKGLLPKPGRRGRANVYDDSHLARLQQIADLLERGYTLASIRELLQAWDEGRGLAGVLGLVTEVDGPWTDEVSGRISRADLGELFGGKYDEEAVSEALALGVLEPLPDREDEFRVPSPQELSVAAELHKAGVPLLAITEQLRELRGQVEHIAARFLDFTNEHVFVRYLGVHLSDGDASEAADLVRRLRPLAQQTVEAELARAMQKFAARNLRDHLRSAAAAPTGPEPADPTDPARTAQIRLPTETVEAVGALVGEERVPDFIAAAAEREVRARQMDRMSTEGR</sequence>
<evidence type="ECO:0000259" key="3">
    <source>
        <dbReference type="PROSITE" id="PS50937"/>
    </source>
</evidence>
<dbReference type="OrthoDB" id="4320666at2"/>
<feature type="region of interest" description="Disordered" evidence="2">
    <location>
        <begin position="1"/>
        <end position="20"/>
    </location>
</feature>
<dbReference type="CDD" id="cd04778">
    <property type="entry name" value="HTH_MerR-like_sg2"/>
    <property type="match status" value="1"/>
</dbReference>
<dbReference type="Proteomes" id="UP000182841">
    <property type="component" value="Unassembled WGS sequence"/>
</dbReference>
<dbReference type="PANTHER" id="PTHR30204">
    <property type="entry name" value="REDOX-CYCLING DRUG-SENSING TRANSCRIPTIONAL ACTIVATOR SOXR"/>
    <property type="match status" value="1"/>
</dbReference>
<dbReference type="Pfam" id="PF13411">
    <property type="entry name" value="MerR_1"/>
    <property type="match status" value="1"/>
</dbReference>
<dbReference type="AlphaFoldDB" id="A0A1H9Q277"/>
<dbReference type="GO" id="GO:0003700">
    <property type="term" value="F:DNA-binding transcription factor activity"/>
    <property type="evidence" value="ECO:0007669"/>
    <property type="project" value="InterPro"/>
</dbReference>